<name>A0A4D6LCZ2_VIGUN</name>
<proteinExistence type="predicted"/>
<sequence>MGTCSTPGVTRASMCWDNARVIWEMQIVGLVSGVLQNMLRISVNTPFPRKFIFRIVTSVTTFTPMEFPLLLLLPQNSTWVICNVPTGNYLIK</sequence>
<organism evidence="1 2">
    <name type="scientific">Vigna unguiculata</name>
    <name type="common">Cowpea</name>
    <dbReference type="NCBI Taxonomy" id="3917"/>
    <lineage>
        <taxon>Eukaryota</taxon>
        <taxon>Viridiplantae</taxon>
        <taxon>Streptophyta</taxon>
        <taxon>Embryophyta</taxon>
        <taxon>Tracheophyta</taxon>
        <taxon>Spermatophyta</taxon>
        <taxon>Magnoliopsida</taxon>
        <taxon>eudicotyledons</taxon>
        <taxon>Gunneridae</taxon>
        <taxon>Pentapetalae</taxon>
        <taxon>rosids</taxon>
        <taxon>fabids</taxon>
        <taxon>Fabales</taxon>
        <taxon>Fabaceae</taxon>
        <taxon>Papilionoideae</taxon>
        <taxon>50 kb inversion clade</taxon>
        <taxon>NPAAA clade</taxon>
        <taxon>indigoferoid/millettioid clade</taxon>
        <taxon>Phaseoleae</taxon>
        <taxon>Vigna</taxon>
    </lineage>
</organism>
<dbReference type="Proteomes" id="UP000501690">
    <property type="component" value="Linkage Group LG3"/>
</dbReference>
<dbReference type="EMBL" id="CP039347">
    <property type="protein sequence ID" value="QCD86471.1"/>
    <property type="molecule type" value="Genomic_DNA"/>
</dbReference>
<reference evidence="1 2" key="1">
    <citation type="submission" date="2019-04" db="EMBL/GenBank/DDBJ databases">
        <title>An improved genome assembly and genetic linkage map for asparagus bean, Vigna unguiculata ssp. sesquipedialis.</title>
        <authorList>
            <person name="Xia Q."/>
            <person name="Zhang R."/>
            <person name="Dong Y."/>
        </authorList>
    </citation>
    <scope>NUCLEOTIDE SEQUENCE [LARGE SCALE GENOMIC DNA]</scope>
    <source>
        <tissue evidence="1">Leaf</tissue>
    </source>
</reference>
<gene>
    <name evidence="1" type="ORF">DEO72_LG3g994</name>
</gene>
<accession>A0A4D6LCZ2</accession>
<evidence type="ECO:0000313" key="1">
    <source>
        <dbReference type="EMBL" id="QCD86471.1"/>
    </source>
</evidence>
<protein>
    <submittedName>
        <fullName evidence="1">Uncharacterized protein</fullName>
    </submittedName>
</protein>
<dbReference type="AlphaFoldDB" id="A0A4D6LCZ2"/>
<keyword evidence="2" id="KW-1185">Reference proteome</keyword>
<evidence type="ECO:0000313" key="2">
    <source>
        <dbReference type="Proteomes" id="UP000501690"/>
    </source>
</evidence>